<dbReference type="PANTHER" id="PTHR33463:SF209">
    <property type="entry name" value="DISEASE RESISTANCE PROTEIN RPS2-LIKE"/>
    <property type="match status" value="1"/>
</dbReference>
<dbReference type="PANTHER" id="PTHR33463">
    <property type="entry name" value="NB-ARC DOMAIN-CONTAINING PROTEIN-RELATED"/>
    <property type="match status" value="1"/>
</dbReference>
<protein>
    <recommendedName>
        <fullName evidence="2">Disease resistance protein At4g27190-like leucine-rich repeats domain-containing protein</fullName>
    </recommendedName>
</protein>
<keyword evidence="1" id="KW-0611">Plant defense</keyword>
<evidence type="ECO:0000256" key="1">
    <source>
        <dbReference type="ARBA" id="ARBA00022821"/>
    </source>
</evidence>
<sequence length="326" mass="36922">MSPNLEELTLEHKDLIAIQHESSNLEELFSCEGFTLVRNLKLFTVDNLKQIWDEDSRLKPVLQHLETLSVNGCNSLTNIVPSSSSFPNLATLEMTYFQASKFPELWHGGIQGRLFHNVQSLTVDQCAISDIPVPANLLQFLNKLKKLQVEYCDSAEIVFDLEGLSVDDGHTELLPQLRSSNLECLSLKKLSIYECQSMKNVFGTLVRLHRPNTNDEGREQRLDNEGFDTPLTTPFCHKMFPNLEELSLDKKSAITILQSQFPTDFFSQVKVLQLRCFPNKSLVPLFSLLPGFPNLQNLVVLDSSLKQLFPCEGFVGDQEDTTAFPR</sequence>
<evidence type="ECO:0000313" key="3">
    <source>
        <dbReference type="EMBL" id="KAF2294477.1"/>
    </source>
</evidence>
<keyword evidence="4" id="KW-1185">Reference proteome</keyword>
<dbReference type="SUPFAM" id="SSF52058">
    <property type="entry name" value="L domain-like"/>
    <property type="match status" value="1"/>
</dbReference>
<evidence type="ECO:0000259" key="2">
    <source>
        <dbReference type="Pfam" id="PF23247"/>
    </source>
</evidence>
<comment type="caution">
    <text evidence="3">The sequence shown here is derived from an EMBL/GenBank/DDBJ whole genome shotgun (WGS) entry which is preliminary data.</text>
</comment>
<gene>
    <name evidence="3" type="ORF">GH714_011749</name>
</gene>
<name>A0A6A6L165_HEVBR</name>
<proteinExistence type="predicted"/>
<feature type="domain" description="Disease resistance protein At4g27190-like leucine-rich repeats" evidence="2">
    <location>
        <begin position="5"/>
        <end position="93"/>
    </location>
</feature>
<dbReference type="AlphaFoldDB" id="A0A6A6L165"/>
<dbReference type="InterPro" id="IPR032675">
    <property type="entry name" value="LRR_dom_sf"/>
</dbReference>
<dbReference type="Proteomes" id="UP000467840">
    <property type="component" value="Chromosome 7"/>
</dbReference>
<dbReference type="InterPro" id="IPR050905">
    <property type="entry name" value="Plant_NBS-LRR"/>
</dbReference>
<dbReference type="Gene3D" id="3.80.10.10">
    <property type="entry name" value="Ribonuclease Inhibitor"/>
    <property type="match status" value="1"/>
</dbReference>
<accession>A0A6A6L165</accession>
<dbReference type="InterPro" id="IPR057135">
    <property type="entry name" value="At4g27190-like_LRR"/>
</dbReference>
<feature type="domain" description="Disease resistance protein At4g27190-like leucine-rich repeats" evidence="2">
    <location>
        <begin position="100"/>
        <end position="202"/>
    </location>
</feature>
<dbReference type="Pfam" id="PF23247">
    <property type="entry name" value="LRR_RPS2"/>
    <property type="match status" value="2"/>
</dbReference>
<evidence type="ECO:0000313" key="4">
    <source>
        <dbReference type="Proteomes" id="UP000467840"/>
    </source>
</evidence>
<reference evidence="3 4" key="1">
    <citation type="journal article" date="2020" name="Mol. Plant">
        <title>The Chromosome-Based Rubber Tree Genome Provides New Insights into Spurge Genome Evolution and Rubber Biosynthesis.</title>
        <authorList>
            <person name="Liu J."/>
            <person name="Shi C."/>
            <person name="Shi C.C."/>
            <person name="Li W."/>
            <person name="Zhang Q.J."/>
            <person name="Zhang Y."/>
            <person name="Li K."/>
            <person name="Lu H.F."/>
            <person name="Shi C."/>
            <person name="Zhu S.T."/>
            <person name="Xiao Z.Y."/>
            <person name="Nan H."/>
            <person name="Yue Y."/>
            <person name="Zhu X.G."/>
            <person name="Wu Y."/>
            <person name="Hong X.N."/>
            <person name="Fan G.Y."/>
            <person name="Tong Y."/>
            <person name="Zhang D."/>
            <person name="Mao C.L."/>
            <person name="Liu Y.L."/>
            <person name="Hao S.J."/>
            <person name="Liu W.Q."/>
            <person name="Lv M.Q."/>
            <person name="Zhang H.B."/>
            <person name="Liu Y."/>
            <person name="Hu-Tang G.R."/>
            <person name="Wang J.P."/>
            <person name="Wang J.H."/>
            <person name="Sun Y.H."/>
            <person name="Ni S.B."/>
            <person name="Chen W.B."/>
            <person name="Zhang X.C."/>
            <person name="Jiao Y.N."/>
            <person name="Eichler E.E."/>
            <person name="Li G.H."/>
            <person name="Liu X."/>
            <person name="Gao L.Z."/>
        </authorList>
    </citation>
    <scope>NUCLEOTIDE SEQUENCE [LARGE SCALE GENOMIC DNA]</scope>
    <source>
        <strain evidence="4">cv. GT1</strain>
        <tissue evidence="3">Leaf</tissue>
    </source>
</reference>
<organism evidence="3 4">
    <name type="scientific">Hevea brasiliensis</name>
    <name type="common">Para rubber tree</name>
    <name type="synonym">Siphonia brasiliensis</name>
    <dbReference type="NCBI Taxonomy" id="3981"/>
    <lineage>
        <taxon>Eukaryota</taxon>
        <taxon>Viridiplantae</taxon>
        <taxon>Streptophyta</taxon>
        <taxon>Embryophyta</taxon>
        <taxon>Tracheophyta</taxon>
        <taxon>Spermatophyta</taxon>
        <taxon>Magnoliopsida</taxon>
        <taxon>eudicotyledons</taxon>
        <taxon>Gunneridae</taxon>
        <taxon>Pentapetalae</taxon>
        <taxon>rosids</taxon>
        <taxon>fabids</taxon>
        <taxon>Malpighiales</taxon>
        <taxon>Euphorbiaceae</taxon>
        <taxon>Crotonoideae</taxon>
        <taxon>Micrandreae</taxon>
        <taxon>Hevea</taxon>
    </lineage>
</organism>
<dbReference type="EMBL" id="JAAGAX010000013">
    <property type="protein sequence ID" value="KAF2294477.1"/>
    <property type="molecule type" value="Genomic_DNA"/>
</dbReference>